<dbReference type="OrthoDB" id="10019231at2759"/>
<dbReference type="AlphaFoldDB" id="A0A427Y8V2"/>
<evidence type="ECO:0000259" key="1">
    <source>
        <dbReference type="Pfam" id="PF01738"/>
    </source>
</evidence>
<dbReference type="RefSeq" id="XP_028479711.1">
    <property type="nucleotide sequence ID" value="XM_028615854.1"/>
</dbReference>
<dbReference type="Gene3D" id="3.40.50.1820">
    <property type="entry name" value="alpha/beta hydrolase"/>
    <property type="match status" value="1"/>
</dbReference>
<dbReference type="InterPro" id="IPR029058">
    <property type="entry name" value="AB_hydrolase_fold"/>
</dbReference>
<dbReference type="PANTHER" id="PTHR17630:SF44">
    <property type="entry name" value="PROTEIN AIM2"/>
    <property type="match status" value="1"/>
</dbReference>
<name>A0A427Y8V2_9TREE</name>
<dbReference type="EMBL" id="RSCE01000001">
    <property type="protein sequence ID" value="RSH87503.1"/>
    <property type="molecule type" value="Genomic_DNA"/>
</dbReference>
<feature type="domain" description="Dienelactone hydrolase" evidence="1">
    <location>
        <begin position="35"/>
        <end position="257"/>
    </location>
</feature>
<proteinExistence type="predicted"/>
<protein>
    <recommendedName>
        <fullName evidence="1">Dienelactone hydrolase domain-containing protein</fullName>
    </recommendedName>
</protein>
<gene>
    <name evidence="2" type="ORF">EHS24_000011</name>
</gene>
<keyword evidence="3" id="KW-1185">Reference proteome</keyword>
<reference evidence="2 3" key="1">
    <citation type="submission" date="2018-11" db="EMBL/GenBank/DDBJ databases">
        <title>Genome sequence of Apiotrichum porosum DSM 27194.</title>
        <authorList>
            <person name="Aliyu H."/>
            <person name="Gorte O."/>
            <person name="Ochsenreither K."/>
        </authorList>
    </citation>
    <scope>NUCLEOTIDE SEQUENCE [LARGE SCALE GENOMIC DNA]</scope>
    <source>
        <strain evidence="2 3">DSM 27194</strain>
    </source>
</reference>
<dbReference type="Proteomes" id="UP000279236">
    <property type="component" value="Unassembled WGS sequence"/>
</dbReference>
<sequence>MSFMPLGPCCLQGNTLKGEPRGEMQMAGTDGVHVDRYVARPATNVDPKAACILYYDVFGFNIVNPKLLADRYADKLGIDVYVPDYIPGAPPADTLNSAVEMYPGEHAKQGIIGNILGKLTLFKIIPYLPRILDRGTGPLVDKNIADLQAQGYERLVALGYCRGGSMITYLLEKGDQSPLAAGAIFHPGWEPKRWPLFTKPTFWLLPEHDMNYTPTSVKQLEEAFAANPNAPFKLKIYSDTVHGFAARPSEKHAHTQEMFNEANDDAAAYLAQQLGFQSA</sequence>
<dbReference type="STRING" id="105984.A0A427Y8V2"/>
<dbReference type="SUPFAM" id="SSF53474">
    <property type="entry name" value="alpha/beta-Hydrolases"/>
    <property type="match status" value="1"/>
</dbReference>
<organism evidence="2 3">
    <name type="scientific">Apiotrichum porosum</name>
    <dbReference type="NCBI Taxonomy" id="105984"/>
    <lineage>
        <taxon>Eukaryota</taxon>
        <taxon>Fungi</taxon>
        <taxon>Dikarya</taxon>
        <taxon>Basidiomycota</taxon>
        <taxon>Agaricomycotina</taxon>
        <taxon>Tremellomycetes</taxon>
        <taxon>Trichosporonales</taxon>
        <taxon>Trichosporonaceae</taxon>
        <taxon>Apiotrichum</taxon>
    </lineage>
</organism>
<evidence type="ECO:0000313" key="2">
    <source>
        <dbReference type="EMBL" id="RSH87503.1"/>
    </source>
</evidence>
<dbReference type="GO" id="GO:0016787">
    <property type="term" value="F:hydrolase activity"/>
    <property type="evidence" value="ECO:0007669"/>
    <property type="project" value="InterPro"/>
</dbReference>
<dbReference type="InterPro" id="IPR002925">
    <property type="entry name" value="Dienelactn_hydro"/>
</dbReference>
<evidence type="ECO:0000313" key="3">
    <source>
        <dbReference type="Proteomes" id="UP000279236"/>
    </source>
</evidence>
<dbReference type="GeneID" id="39584554"/>
<dbReference type="PANTHER" id="PTHR17630">
    <property type="entry name" value="DIENELACTONE HYDROLASE"/>
    <property type="match status" value="1"/>
</dbReference>
<accession>A0A427Y8V2</accession>
<dbReference type="Pfam" id="PF01738">
    <property type="entry name" value="DLH"/>
    <property type="match status" value="1"/>
</dbReference>
<comment type="caution">
    <text evidence="2">The sequence shown here is derived from an EMBL/GenBank/DDBJ whole genome shotgun (WGS) entry which is preliminary data.</text>
</comment>